<accession>A0A0K0E2B8</accession>
<keyword evidence="5" id="KW-0175">Coiled coil</keyword>
<dbReference type="PANTHER" id="PTHR15653">
    <property type="entry name" value="STRIATIN"/>
    <property type="match status" value="1"/>
</dbReference>
<dbReference type="FunFam" id="2.130.10.10:FF:000079">
    <property type="entry name" value="striatin isoform X1"/>
    <property type="match status" value="1"/>
</dbReference>
<feature type="repeat" description="WD" evidence="6">
    <location>
        <begin position="630"/>
        <end position="671"/>
    </location>
</feature>
<keyword evidence="9" id="KW-1185">Reference proteome</keyword>
<dbReference type="InterPro" id="IPR001680">
    <property type="entry name" value="WD40_rpt"/>
</dbReference>
<feature type="compositionally biased region" description="Polar residues" evidence="7">
    <location>
        <begin position="22"/>
        <end position="31"/>
    </location>
</feature>
<organism evidence="10">
    <name type="scientific">Strongyloides stercoralis</name>
    <name type="common">Threadworm</name>
    <dbReference type="NCBI Taxonomy" id="6248"/>
    <lineage>
        <taxon>Eukaryota</taxon>
        <taxon>Metazoa</taxon>
        <taxon>Ecdysozoa</taxon>
        <taxon>Nematoda</taxon>
        <taxon>Chromadorea</taxon>
        <taxon>Rhabditida</taxon>
        <taxon>Tylenchina</taxon>
        <taxon>Panagrolaimomorpha</taxon>
        <taxon>Strongyloidoidea</taxon>
        <taxon>Strongyloididae</taxon>
        <taxon>Strongyloides</taxon>
    </lineage>
</organism>
<dbReference type="PROSITE" id="PS50294">
    <property type="entry name" value="WD_REPEATS_REGION"/>
    <property type="match status" value="3"/>
</dbReference>
<dbReference type="GO" id="GO:0005516">
    <property type="term" value="F:calmodulin binding"/>
    <property type="evidence" value="ECO:0007669"/>
    <property type="project" value="UniProtKB-KW"/>
</dbReference>
<keyword evidence="3" id="KW-0677">Repeat</keyword>
<dbReference type="InterPro" id="IPR036322">
    <property type="entry name" value="WD40_repeat_dom_sf"/>
</dbReference>
<evidence type="ECO:0000256" key="2">
    <source>
        <dbReference type="ARBA" id="ARBA00022574"/>
    </source>
</evidence>
<dbReference type="InterPro" id="IPR013258">
    <property type="entry name" value="Striatin_N"/>
</dbReference>
<protein>
    <submittedName>
        <fullName evidence="11">Striatin domain-containing protein</fullName>
    </submittedName>
    <submittedName>
        <fullName evidence="10">WD_REPEATS_REGION domain-containing protein</fullName>
    </submittedName>
</protein>
<dbReference type="Gene3D" id="1.20.5.300">
    <property type="match status" value="1"/>
</dbReference>
<evidence type="ECO:0000313" key="10">
    <source>
        <dbReference type="WBParaSite" id="SSTP_0000364000.1"/>
    </source>
</evidence>
<dbReference type="PANTHER" id="PTHR15653:SF0">
    <property type="entry name" value="CONNECTOR OF KINASE TO AP-1, ISOFORM E"/>
    <property type="match status" value="1"/>
</dbReference>
<dbReference type="SUPFAM" id="SSF50978">
    <property type="entry name" value="WD40 repeat-like"/>
    <property type="match status" value="1"/>
</dbReference>
<dbReference type="PRINTS" id="PR00320">
    <property type="entry name" value="GPROTEINBRPT"/>
</dbReference>
<keyword evidence="2 6" id="KW-0853">WD repeat</keyword>
<dbReference type="SMART" id="SM00320">
    <property type="entry name" value="WD40"/>
    <property type="match status" value="6"/>
</dbReference>
<feature type="repeat" description="WD" evidence="6">
    <location>
        <begin position="390"/>
        <end position="423"/>
    </location>
</feature>
<evidence type="ECO:0000259" key="8">
    <source>
        <dbReference type="Pfam" id="PF08232"/>
    </source>
</evidence>
<evidence type="ECO:0000256" key="5">
    <source>
        <dbReference type="ARBA" id="ARBA00023054"/>
    </source>
</evidence>
<keyword evidence="4" id="KW-0112">Calmodulin-binding</keyword>
<evidence type="ECO:0000313" key="9">
    <source>
        <dbReference type="Proteomes" id="UP000035681"/>
    </source>
</evidence>
<dbReference type="WBParaSite" id="SSTP_0000364000.1">
    <property type="protein sequence ID" value="SSTP_0000364000.1"/>
    <property type="gene ID" value="SSTP_0000364000"/>
</dbReference>
<name>A0A0K0E2B8_STRER</name>
<dbReference type="InterPro" id="IPR020472">
    <property type="entry name" value="WD40_PAC1"/>
</dbReference>
<evidence type="ECO:0000256" key="1">
    <source>
        <dbReference type="ARBA" id="ARBA00009616"/>
    </source>
</evidence>
<dbReference type="CDD" id="cd00200">
    <property type="entry name" value="WD40"/>
    <property type="match status" value="1"/>
</dbReference>
<evidence type="ECO:0000256" key="7">
    <source>
        <dbReference type="SAM" id="MobiDB-lite"/>
    </source>
</evidence>
<proteinExistence type="inferred from homology"/>
<feature type="region of interest" description="Disordered" evidence="7">
    <location>
        <begin position="22"/>
        <end position="50"/>
    </location>
</feature>
<dbReference type="AlphaFoldDB" id="A0A0K0E2B8"/>
<feature type="domain" description="Striatin N-terminal" evidence="8">
    <location>
        <begin position="56"/>
        <end position="189"/>
    </location>
</feature>
<comment type="similarity">
    <text evidence="1">Belongs to the WD repeat striatin family.</text>
</comment>
<dbReference type="PROSITE" id="PS50082">
    <property type="entry name" value="WD_REPEATS_2"/>
    <property type="match status" value="4"/>
</dbReference>
<dbReference type="Gene3D" id="2.130.10.10">
    <property type="entry name" value="YVTN repeat-like/Quinoprotein amine dehydrogenase"/>
    <property type="match status" value="2"/>
</dbReference>
<dbReference type="InterPro" id="IPR051488">
    <property type="entry name" value="WD_repeat_striatin"/>
</dbReference>
<dbReference type="Pfam" id="PF08232">
    <property type="entry name" value="Striatin"/>
    <property type="match status" value="1"/>
</dbReference>
<dbReference type="WBParaSite" id="TCONS_00005522.p1">
    <property type="protein sequence ID" value="TCONS_00005522.p1"/>
    <property type="gene ID" value="XLOC_003800"/>
</dbReference>
<evidence type="ECO:0000256" key="4">
    <source>
        <dbReference type="ARBA" id="ARBA00022860"/>
    </source>
</evidence>
<evidence type="ECO:0000256" key="6">
    <source>
        <dbReference type="PROSITE-ProRule" id="PRU00221"/>
    </source>
</evidence>
<dbReference type="Pfam" id="PF00400">
    <property type="entry name" value="WD40"/>
    <property type="match status" value="5"/>
</dbReference>
<dbReference type="Proteomes" id="UP000035681">
    <property type="component" value="Unplaced"/>
</dbReference>
<dbReference type="InterPro" id="IPR019775">
    <property type="entry name" value="WD40_repeat_CS"/>
</dbReference>
<feature type="repeat" description="WD" evidence="6">
    <location>
        <begin position="443"/>
        <end position="476"/>
    </location>
</feature>
<dbReference type="PROSITE" id="PS00678">
    <property type="entry name" value="WD_REPEATS_1"/>
    <property type="match status" value="4"/>
</dbReference>
<dbReference type="InterPro" id="IPR015943">
    <property type="entry name" value="WD40/YVTN_repeat-like_dom_sf"/>
</dbReference>
<dbReference type="STRING" id="6248.A0A0K0E2B8"/>
<feature type="repeat" description="WD" evidence="6">
    <location>
        <begin position="496"/>
        <end position="529"/>
    </location>
</feature>
<sequence>MVNIDSTLSIQSNKKVISTMNTNEQPVTSEQPSGNSVNPPPGGGINNVQEQKPTLTIPGVLHYIQHEWSRIEMERLQWEIEKADLKARISQLEGETKGQHNLMRDLVRRINMLEFCLIKERNKFYKLTHNGQEPPSLDEEHDNQQDKQLAEVLEAEGLFAGKKGSNVDLNGARKLLRHYLSEIGYNENLIDVRNYKLKNMLGLLQSNEHSNENFKKETEEAHAALIAAAQFLKEDESDNFNDSDSDEADISGQLGNDLDNEAIEALSEFSFLKDEIDSGNKSKPTNDWDIDKNQLDQLKEKFRNENIKKRHSADQSNNIRNLGAGDDDSAMDQIQKILSDAVIKGKNQIDRNDLGIDDLMRNDDNVDIKDEFAGYDDSTTSIKLVLKYTFRSHYDVVRQMQFHPVEPLMITASEDGTAKLWNIANKIRDDVKMSSDPDPIYTFRGHRAPILSMDMSATGEQCFTADLNGVICVWNVPQVSSDINEIYDPSVLSETFTGHTDAIWGLTYQSSSNRLISSSADKTIKIWDIGADGDALVQEYKDVLNGQVACTIDVVAAEPHHIVAGFCNYNASIFDIETGQFVLKFDYHGDDIGKITKILSHPTMPVTIVGGTDRMIRYFDNNTGELIHSTVAHVESVSALAIDPNGLYLLSGSHDGSLRLWNIEKKTCSQDLSGHRKKFDMSVMSVAFHPSRPIIGSAGADSLAKIYSSQNSYNEDTLNA</sequence>
<evidence type="ECO:0000256" key="3">
    <source>
        <dbReference type="ARBA" id="ARBA00022737"/>
    </source>
</evidence>
<evidence type="ECO:0000313" key="11">
    <source>
        <dbReference type="WBParaSite" id="TCONS_00005522.p1"/>
    </source>
</evidence>
<reference evidence="10" key="1">
    <citation type="submission" date="2015-08" db="UniProtKB">
        <authorList>
            <consortium name="WormBaseParasite"/>
        </authorList>
    </citation>
    <scope>IDENTIFICATION</scope>
</reference>